<accession>A0AAF0AUW9</accession>
<gene>
    <name evidence="2" type="primary">crs1</name>
    <name evidence="2" type="ORF">SOMG_00131</name>
</gene>
<dbReference type="SUPFAM" id="SSF47954">
    <property type="entry name" value="Cyclin-like"/>
    <property type="match status" value="1"/>
</dbReference>
<sequence>MLASKYETCLLFNDQRKNLESPYGEIRFKDNLTKVSPSDAELSDSLTVHFKSLRRDSTLNRIIEQEMNGVRKIIPEAIWKNLSYSQKRWQLFTVLYEEAIDYVSMDTLCIAISLLDRCYSTKPSIPSKAFKIYAIGTLFVACKLTSDYTVAKKSFCKQLAPSLSIRELEKYEKIVLSLLSYNIYVLSLPSVESYLTPLIFQHWFFKTLSEEDSEQLMCEWQYMLIEIMKDCRFTAFRPSEIICASLWIILDVMWPSRFVITSFFYLCTSMDIEDDKENELKYLKRFNDCIELIFKKSPSFSRG</sequence>
<protein>
    <submittedName>
        <fullName evidence="2">Meiosis specific cyclin Crs1</fullName>
    </submittedName>
</protein>
<dbReference type="Pfam" id="PF00134">
    <property type="entry name" value="Cyclin_N"/>
    <property type="match status" value="1"/>
</dbReference>
<dbReference type="EMBL" id="CP115611">
    <property type="protein sequence ID" value="WBW72931.1"/>
    <property type="molecule type" value="Genomic_DNA"/>
</dbReference>
<evidence type="ECO:0000313" key="3">
    <source>
        <dbReference type="Proteomes" id="UP001212411"/>
    </source>
</evidence>
<keyword evidence="3" id="KW-1185">Reference proteome</keyword>
<dbReference type="InterPro" id="IPR036915">
    <property type="entry name" value="Cyclin-like_sf"/>
</dbReference>
<evidence type="ECO:0000313" key="2">
    <source>
        <dbReference type="EMBL" id="WBW72931.1"/>
    </source>
</evidence>
<organism evidence="2 3">
    <name type="scientific">Schizosaccharomyces osmophilus</name>
    <dbReference type="NCBI Taxonomy" id="2545709"/>
    <lineage>
        <taxon>Eukaryota</taxon>
        <taxon>Fungi</taxon>
        <taxon>Dikarya</taxon>
        <taxon>Ascomycota</taxon>
        <taxon>Taphrinomycotina</taxon>
        <taxon>Schizosaccharomycetes</taxon>
        <taxon>Schizosaccharomycetales</taxon>
        <taxon>Schizosaccharomycetaceae</taxon>
        <taxon>Schizosaccharomyces</taxon>
    </lineage>
</organism>
<dbReference type="InterPro" id="IPR006671">
    <property type="entry name" value="Cyclin_N"/>
</dbReference>
<proteinExistence type="predicted"/>
<feature type="domain" description="Cyclin N-terminal" evidence="1">
    <location>
        <begin position="103"/>
        <end position="183"/>
    </location>
</feature>
<dbReference type="RefSeq" id="XP_056037174.1">
    <property type="nucleotide sequence ID" value="XM_056178929.1"/>
</dbReference>
<dbReference type="GeneID" id="80873618"/>
<dbReference type="KEGG" id="som:SOMG_00131"/>
<dbReference type="Gene3D" id="1.10.472.10">
    <property type="entry name" value="Cyclin-like"/>
    <property type="match status" value="1"/>
</dbReference>
<name>A0AAF0AUW9_9SCHI</name>
<evidence type="ECO:0000259" key="1">
    <source>
        <dbReference type="Pfam" id="PF00134"/>
    </source>
</evidence>
<reference evidence="2 3" key="1">
    <citation type="journal article" date="2023" name="G3 (Bethesda)">
        <title>A high-quality reference genome for the fission yeast Schizosaccharomyces osmophilus.</title>
        <authorList>
            <person name="Jia G.S."/>
            <person name="Zhang W.C."/>
            <person name="Liang Y."/>
            <person name="Liu X.H."/>
            <person name="Rhind N."/>
            <person name="Pidoux A."/>
            <person name="Brysch-Herzberg M."/>
            <person name="Du L.L."/>
        </authorList>
    </citation>
    <scope>NUCLEOTIDE SEQUENCE [LARGE SCALE GENOMIC DNA]</scope>
    <source>
        <strain evidence="2 3">CBS 15793</strain>
    </source>
</reference>
<dbReference type="AlphaFoldDB" id="A0AAF0AUW9"/>
<dbReference type="Proteomes" id="UP001212411">
    <property type="component" value="Chromosome 1"/>
</dbReference>